<dbReference type="Proteomes" id="UP001147700">
    <property type="component" value="Unassembled WGS sequence"/>
</dbReference>
<evidence type="ECO:0000256" key="7">
    <source>
        <dbReference type="ARBA" id="ARBA00023033"/>
    </source>
</evidence>
<feature type="compositionally biased region" description="Basic and acidic residues" evidence="10">
    <location>
        <begin position="199"/>
        <end position="212"/>
    </location>
</feature>
<feature type="region of interest" description="Disordered" evidence="10">
    <location>
        <begin position="181"/>
        <end position="213"/>
    </location>
</feature>
<evidence type="ECO:0000313" key="12">
    <source>
        <dbReference type="Proteomes" id="UP001147700"/>
    </source>
</evidence>
<dbReference type="Pfam" id="PF03060">
    <property type="entry name" value="NMO"/>
    <property type="match status" value="1"/>
</dbReference>
<evidence type="ECO:0000256" key="9">
    <source>
        <dbReference type="ARBA" id="ARBA00049401"/>
    </source>
</evidence>
<sequence length="348" mass="35545">MELDLPIVGAPLAGGPSTPQLAAAVSEAGGLGFLAAGYLTADALAEKLAATRALTDRPFGVNLFVPGPRADPAVYVDYVRGMSEPRWDDDGWDAKLALLRAEPVAVVSYTFGCPDPLPELPGEAWVTVTSPDEARAAVAAGADAVVAQGAEAGGHRGTWVDAPDTEPIGLVALLQLLAEGESPGGVESRGGDEPPGVGESRRAVESRGEGESRGVGVPVIAAGGIGTPAAVRAARALGAAAVQVGTALLLTPEAGTVAAYRERVAAGDAPTGLTRAFSGRLARGIRNRFMDEHPDAPIAYPEIHYATAQLRAEARARGDADGFNLWAGEAYPLAREAPAADIVRRLAG</sequence>
<keyword evidence="6" id="KW-0560">Oxidoreductase</keyword>
<comment type="similarity">
    <text evidence="2">Belongs to the nitronate monooxygenase family. NMO class I subfamily.</text>
</comment>
<protein>
    <recommendedName>
        <fullName evidence="8">Propionate 3-nitronate monooxygenase</fullName>
    </recommendedName>
</protein>
<dbReference type="PANTHER" id="PTHR42747:SF3">
    <property type="entry name" value="NITRONATE MONOOXYGENASE-RELATED"/>
    <property type="match status" value="1"/>
</dbReference>
<dbReference type="CDD" id="cd04730">
    <property type="entry name" value="NPD_like"/>
    <property type="match status" value="1"/>
</dbReference>
<keyword evidence="7 11" id="KW-0503">Monooxygenase</keyword>
<gene>
    <name evidence="11" type="ORF">OJ962_23430</name>
</gene>
<keyword evidence="5" id="KW-0288">FMN</keyword>
<proteinExistence type="inferred from homology"/>
<evidence type="ECO:0000256" key="3">
    <source>
        <dbReference type="ARBA" id="ARBA00022575"/>
    </source>
</evidence>
<evidence type="ECO:0000256" key="4">
    <source>
        <dbReference type="ARBA" id="ARBA00022630"/>
    </source>
</evidence>
<comment type="cofactor">
    <cofactor evidence="1">
        <name>FMN</name>
        <dbReference type="ChEBI" id="CHEBI:58210"/>
    </cofactor>
</comment>
<comment type="caution">
    <text evidence="11">The sequence shown here is derived from an EMBL/GenBank/DDBJ whole genome shotgun (WGS) entry which is preliminary data.</text>
</comment>
<evidence type="ECO:0000256" key="2">
    <source>
        <dbReference type="ARBA" id="ARBA00009881"/>
    </source>
</evidence>
<evidence type="ECO:0000256" key="5">
    <source>
        <dbReference type="ARBA" id="ARBA00022643"/>
    </source>
</evidence>
<comment type="catalytic activity">
    <reaction evidence="9">
        <text>3 propionate 3-nitronate + 3 O2 + H2O = 3 3-oxopropanoate + 2 nitrate + nitrite + H2O2 + 3 H(+)</text>
        <dbReference type="Rhea" id="RHEA:57332"/>
        <dbReference type="ChEBI" id="CHEBI:15377"/>
        <dbReference type="ChEBI" id="CHEBI:15378"/>
        <dbReference type="ChEBI" id="CHEBI:15379"/>
        <dbReference type="ChEBI" id="CHEBI:16240"/>
        <dbReference type="ChEBI" id="CHEBI:16301"/>
        <dbReference type="ChEBI" id="CHEBI:17632"/>
        <dbReference type="ChEBI" id="CHEBI:33190"/>
        <dbReference type="ChEBI" id="CHEBI:136067"/>
    </reaction>
</comment>
<reference evidence="11" key="1">
    <citation type="submission" date="2022-10" db="EMBL/GenBank/DDBJ databases">
        <title>The WGS of Solirubrobacter sp. CPCC 204708.</title>
        <authorList>
            <person name="Jiang Z."/>
        </authorList>
    </citation>
    <scope>NUCLEOTIDE SEQUENCE</scope>
    <source>
        <strain evidence="11">CPCC 204708</strain>
    </source>
</reference>
<dbReference type="SUPFAM" id="SSF51412">
    <property type="entry name" value="Inosine monophosphate dehydrogenase (IMPDH)"/>
    <property type="match status" value="1"/>
</dbReference>
<dbReference type="GO" id="GO:0004497">
    <property type="term" value="F:monooxygenase activity"/>
    <property type="evidence" value="ECO:0007669"/>
    <property type="project" value="UniProtKB-KW"/>
</dbReference>
<evidence type="ECO:0000256" key="10">
    <source>
        <dbReference type="SAM" id="MobiDB-lite"/>
    </source>
</evidence>
<dbReference type="RefSeq" id="WP_202957550.1">
    <property type="nucleotide sequence ID" value="NZ_JAPCID010000040.1"/>
</dbReference>
<evidence type="ECO:0000256" key="8">
    <source>
        <dbReference type="ARBA" id="ARBA00031155"/>
    </source>
</evidence>
<evidence type="ECO:0000256" key="6">
    <source>
        <dbReference type="ARBA" id="ARBA00023002"/>
    </source>
</evidence>
<accession>A0ABT4RPH8</accession>
<dbReference type="PANTHER" id="PTHR42747">
    <property type="entry name" value="NITRONATE MONOOXYGENASE-RELATED"/>
    <property type="match status" value="1"/>
</dbReference>
<evidence type="ECO:0000256" key="1">
    <source>
        <dbReference type="ARBA" id="ARBA00001917"/>
    </source>
</evidence>
<keyword evidence="3" id="KW-0216">Detoxification</keyword>
<dbReference type="InterPro" id="IPR004136">
    <property type="entry name" value="NMO"/>
</dbReference>
<organism evidence="11 12">
    <name type="scientific">Solirubrobacter deserti</name>
    <dbReference type="NCBI Taxonomy" id="2282478"/>
    <lineage>
        <taxon>Bacteria</taxon>
        <taxon>Bacillati</taxon>
        <taxon>Actinomycetota</taxon>
        <taxon>Thermoleophilia</taxon>
        <taxon>Solirubrobacterales</taxon>
        <taxon>Solirubrobacteraceae</taxon>
        <taxon>Solirubrobacter</taxon>
    </lineage>
</organism>
<dbReference type="Gene3D" id="3.20.20.70">
    <property type="entry name" value="Aldolase class I"/>
    <property type="match status" value="1"/>
</dbReference>
<dbReference type="InterPro" id="IPR013785">
    <property type="entry name" value="Aldolase_TIM"/>
</dbReference>
<keyword evidence="12" id="KW-1185">Reference proteome</keyword>
<evidence type="ECO:0000313" key="11">
    <source>
        <dbReference type="EMBL" id="MDA0140469.1"/>
    </source>
</evidence>
<keyword evidence="4" id="KW-0285">Flavoprotein</keyword>
<dbReference type="EMBL" id="JAPCID010000040">
    <property type="protein sequence ID" value="MDA0140469.1"/>
    <property type="molecule type" value="Genomic_DNA"/>
</dbReference>
<name>A0ABT4RPH8_9ACTN</name>